<dbReference type="InterPro" id="IPR004342">
    <property type="entry name" value="EXS_C"/>
</dbReference>
<feature type="transmembrane region" description="Helical" evidence="5">
    <location>
        <begin position="167"/>
        <end position="186"/>
    </location>
</feature>
<evidence type="ECO:0000256" key="2">
    <source>
        <dbReference type="ARBA" id="ARBA00022692"/>
    </source>
</evidence>
<evidence type="ECO:0000259" key="6">
    <source>
        <dbReference type="PROSITE" id="PS51380"/>
    </source>
</evidence>
<dbReference type="Proteomes" id="UP000268535">
    <property type="component" value="Unassembled WGS sequence"/>
</dbReference>
<evidence type="ECO:0000256" key="3">
    <source>
        <dbReference type="ARBA" id="ARBA00022989"/>
    </source>
</evidence>
<accession>A0A4P9WQB9</accession>
<feature type="domain" description="EXS" evidence="6">
    <location>
        <begin position="54"/>
        <end position="235"/>
    </location>
</feature>
<feature type="transmembrane region" description="Helical" evidence="5">
    <location>
        <begin position="21"/>
        <end position="46"/>
    </location>
</feature>
<dbReference type="Pfam" id="PF03124">
    <property type="entry name" value="EXS"/>
    <property type="match status" value="1"/>
</dbReference>
<dbReference type="GO" id="GO:0016020">
    <property type="term" value="C:membrane"/>
    <property type="evidence" value="ECO:0007669"/>
    <property type="project" value="UniProtKB-SubCell"/>
</dbReference>
<dbReference type="AlphaFoldDB" id="A0A4P9WQB9"/>
<dbReference type="PROSITE" id="PS51380">
    <property type="entry name" value="EXS"/>
    <property type="match status" value="1"/>
</dbReference>
<dbReference type="PANTHER" id="PTHR10783">
    <property type="entry name" value="XENOTROPIC AND POLYTROPIC RETROVIRUS RECEPTOR 1-RELATED"/>
    <property type="match status" value="1"/>
</dbReference>
<sequence>MVRTLGRILTSGLHPVQFRDFFLCDILSSLTYTFSALEIFFCSVWAGFNNIADQCQFHGSWAVPAVTAIPAYFRFIQCVRRYYDERVIWPHLPNAMKYVLSLTTIFLSTNARNNRTPASLALWLVAAFTTAFYAWWWDVYFDWSFVQRDRTAKYGFKWRKQHFPYKWVYWAVPIQNFILRLSFIILISPNQWGLFIGSRTLVWIMALFELWRRVVWCIFRMENEHNTNVGRFRAT</sequence>
<keyword evidence="4 5" id="KW-0472">Membrane</keyword>
<feature type="non-terminal residue" evidence="7">
    <location>
        <position position="235"/>
    </location>
</feature>
<comment type="subcellular location">
    <subcellularLocation>
        <location evidence="1">Membrane</location>
        <topology evidence="1">Multi-pass membrane protein</topology>
    </subcellularLocation>
</comment>
<evidence type="ECO:0000256" key="4">
    <source>
        <dbReference type="ARBA" id="ARBA00023136"/>
    </source>
</evidence>
<organism evidence="7 8">
    <name type="scientific">Caulochytrium protostelioides</name>
    <dbReference type="NCBI Taxonomy" id="1555241"/>
    <lineage>
        <taxon>Eukaryota</taxon>
        <taxon>Fungi</taxon>
        <taxon>Fungi incertae sedis</taxon>
        <taxon>Chytridiomycota</taxon>
        <taxon>Chytridiomycota incertae sedis</taxon>
        <taxon>Chytridiomycetes</taxon>
        <taxon>Caulochytriales</taxon>
        <taxon>Caulochytriaceae</taxon>
        <taxon>Caulochytrium</taxon>
    </lineage>
</organism>
<keyword evidence="2 5" id="KW-0812">Transmembrane</keyword>
<dbReference type="EMBL" id="ML012432">
    <property type="protein sequence ID" value="RKO95234.1"/>
    <property type="molecule type" value="Genomic_DNA"/>
</dbReference>
<evidence type="ECO:0000313" key="8">
    <source>
        <dbReference type="Proteomes" id="UP000268535"/>
    </source>
</evidence>
<feature type="transmembrane region" description="Helical" evidence="5">
    <location>
        <begin position="120"/>
        <end position="146"/>
    </location>
</feature>
<protein>
    <submittedName>
        <fullName evidence="7">EXS-domain-containing protein</fullName>
    </submittedName>
</protein>
<gene>
    <name evidence="7" type="ORF">CAUPRSCDRAFT_13049</name>
</gene>
<keyword evidence="3 5" id="KW-1133">Transmembrane helix</keyword>
<evidence type="ECO:0000313" key="7">
    <source>
        <dbReference type="EMBL" id="RKO95234.1"/>
    </source>
</evidence>
<proteinExistence type="predicted"/>
<evidence type="ECO:0000256" key="5">
    <source>
        <dbReference type="SAM" id="Phobius"/>
    </source>
</evidence>
<reference evidence="8" key="1">
    <citation type="journal article" date="2018" name="Nat. Microbiol.">
        <title>Leveraging single-cell genomics to expand the fungal tree of life.</title>
        <authorList>
            <person name="Ahrendt S.R."/>
            <person name="Quandt C.A."/>
            <person name="Ciobanu D."/>
            <person name="Clum A."/>
            <person name="Salamov A."/>
            <person name="Andreopoulos B."/>
            <person name="Cheng J.F."/>
            <person name="Woyke T."/>
            <person name="Pelin A."/>
            <person name="Henrissat B."/>
            <person name="Reynolds N.K."/>
            <person name="Benny G.L."/>
            <person name="Smith M.E."/>
            <person name="James T.Y."/>
            <person name="Grigoriev I.V."/>
        </authorList>
    </citation>
    <scope>NUCLEOTIDE SEQUENCE [LARGE SCALE GENOMIC DNA]</scope>
    <source>
        <strain evidence="8">ATCC 52028</strain>
    </source>
</reference>
<feature type="transmembrane region" description="Helical" evidence="5">
    <location>
        <begin position="58"/>
        <end position="76"/>
    </location>
</feature>
<evidence type="ECO:0000256" key="1">
    <source>
        <dbReference type="ARBA" id="ARBA00004141"/>
    </source>
</evidence>
<name>A0A4P9WQB9_9FUNG</name>